<dbReference type="STRING" id="5722.A2GDU5"/>
<reference evidence="3" key="2">
    <citation type="journal article" date="2007" name="Science">
        <title>Draft genome sequence of the sexually transmitted pathogen Trichomonas vaginalis.</title>
        <authorList>
            <person name="Carlton J.M."/>
            <person name="Hirt R.P."/>
            <person name="Silva J.C."/>
            <person name="Delcher A.L."/>
            <person name="Schatz M."/>
            <person name="Zhao Q."/>
            <person name="Wortman J.R."/>
            <person name="Bidwell S.L."/>
            <person name="Alsmark U.C.M."/>
            <person name="Besteiro S."/>
            <person name="Sicheritz-Ponten T."/>
            <person name="Noel C.J."/>
            <person name="Dacks J.B."/>
            <person name="Foster P.G."/>
            <person name="Simillion C."/>
            <person name="Van de Peer Y."/>
            <person name="Miranda-Saavedra D."/>
            <person name="Barton G.J."/>
            <person name="Westrop G.D."/>
            <person name="Mueller S."/>
            <person name="Dessi D."/>
            <person name="Fiori P.L."/>
            <person name="Ren Q."/>
            <person name="Paulsen I."/>
            <person name="Zhang H."/>
            <person name="Bastida-Corcuera F.D."/>
            <person name="Simoes-Barbosa A."/>
            <person name="Brown M.T."/>
            <person name="Hayes R.D."/>
            <person name="Mukherjee M."/>
            <person name="Okumura C.Y."/>
            <person name="Schneider R."/>
            <person name="Smith A.J."/>
            <person name="Vanacova S."/>
            <person name="Villalvazo M."/>
            <person name="Haas B.J."/>
            <person name="Pertea M."/>
            <person name="Feldblyum T.V."/>
            <person name="Utterback T.R."/>
            <person name="Shu C.L."/>
            <person name="Osoegawa K."/>
            <person name="de Jong P.J."/>
            <person name="Hrdy I."/>
            <person name="Horvathova L."/>
            <person name="Zubacova Z."/>
            <person name="Dolezal P."/>
            <person name="Malik S.B."/>
            <person name="Logsdon J.M. Jr."/>
            <person name="Henze K."/>
            <person name="Gupta A."/>
            <person name="Wang C.C."/>
            <person name="Dunne R.L."/>
            <person name="Upcroft J.A."/>
            <person name="Upcroft P."/>
            <person name="White O."/>
            <person name="Salzberg S.L."/>
            <person name="Tang P."/>
            <person name="Chiu C.-H."/>
            <person name="Lee Y.-S."/>
            <person name="Embley T.M."/>
            <person name="Coombs G.H."/>
            <person name="Mottram J.C."/>
            <person name="Tachezy J."/>
            <person name="Fraser-Liggett C.M."/>
            <person name="Johnson P.J."/>
        </authorList>
    </citation>
    <scope>NUCLEOTIDE SEQUENCE [LARGE SCALE GENOMIC DNA]</scope>
    <source>
        <strain evidence="3">G3</strain>
    </source>
</reference>
<dbReference type="InterPro" id="IPR001936">
    <property type="entry name" value="RasGAP_dom"/>
</dbReference>
<gene>
    <name evidence="3" type="ORF">TVAG_556880</name>
</gene>
<dbReference type="GO" id="GO:1902531">
    <property type="term" value="P:regulation of intracellular signal transduction"/>
    <property type="evidence" value="ECO:0000318"/>
    <property type="project" value="GO_Central"/>
</dbReference>
<evidence type="ECO:0000313" key="3">
    <source>
        <dbReference type="EMBL" id="EAX84672.1"/>
    </source>
</evidence>
<name>A2GDU5_TRIV3</name>
<protein>
    <submittedName>
        <fullName evidence="3">GTPase-activator protein, putative</fullName>
    </submittedName>
</protein>
<accession>A2GDU5</accession>
<dbReference type="InterPro" id="IPR039360">
    <property type="entry name" value="Ras_GTPase"/>
</dbReference>
<dbReference type="Pfam" id="PF00616">
    <property type="entry name" value="RasGAP"/>
    <property type="match status" value="1"/>
</dbReference>
<dbReference type="SMART" id="SM00323">
    <property type="entry name" value="RasGAP"/>
    <property type="match status" value="1"/>
</dbReference>
<dbReference type="AlphaFoldDB" id="A2GDU5"/>
<dbReference type="SUPFAM" id="SSF48350">
    <property type="entry name" value="GTPase activation domain, GAP"/>
    <property type="match status" value="1"/>
</dbReference>
<proteinExistence type="predicted"/>
<keyword evidence="4" id="KW-1185">Reference proteome</keyword>
<dbReference type="EMBL" id="DS115253">
    <property type="protein sequence ID" value="EAX84672.1"/>
    <property type="molecule type" value="Genomic_DNA"/>
</dbReference>
<keyword evidence="1" id="KW-0343">GTPase activation</keyword>
<dbReference type="Gene3D" id="1.10.506.10">
    <property type="entry name" value="GTPase Activation - p120gap, domain 1"/>
    <property type="match status" value="1"/>
</dbReference>
<evidence type="ECO:0000259" key="2">
    <source>
        <dbReference type="PROSITE" id="PS50018"/>
    </source>
</evidence>
<evidence type="ECO:0000313" key="4">
    <source>
        <dbReference type="Proteomes" id="UP000001542"/>
    </source>
</evidence>
<reference evidence="3" key="1">
    <citation type="submission" date="2006-10" db="EMBL/GenBank/DDBJ databases">
        <authorList>
            <person name="Amadeo P."/>
            <person name="Zhao Q."/>
            <person name="Wortman J."/>
            <person name="Fraser-Liggett C."/>
            <person name="Carlton J."/>
        </authorList>
    </citation>
    <scope>NUCLEOTIDE SEQUENCE</scope>
    <source>
        <strain evidence="3">G3</strain>
    </source>
</reference>
<dbReference type="VEuPathDB" id="TrichDB:TVAGG3_0492120"/>
<dbReference type="InterPro" id="IPR008936">
    <property type="entry name" value="Rho_GTPase_activation_prot"/>
</dbReference>
<dbReference type="CDD" id="cd04519">
    <property type="entry name" value="RasGAP"/>
    <property type="match status" value="1"/>
</dbReference>
<sequence length="1258" mass="141089">MGFDNTDSVRTAFLASVAAVFKVPEIRVVGTAEAVTEEVTLVDILFSGSLKLIEIIGNNIEYSRAEHFAKAALEAALLSGRAYEYFARMVDVELQPIDDSNKNTIFRGNQVPARAVGHWPRFVAMDWLKQTLRPIFDEVIASCENNVGFIVNPAKLPEGQTIEVNTENFRQLLQKTVQAILDGQTTMPDSLTYASQIIFEKVFEKVGEFAYSILSSFLFLRFIIPSFSNVSMVGITSPVGDQPRDVLMQTSNVIMSSILKGRLDDKYTYLAPYNDLAKWTQDSINQMFRGLVQKQVSHEPPPITIDAAQTIANIHSEVYPILKNLTPLIESLDPASDDHANAKRFITKIRAMGQPSNAAKKMFKSDEAGASGYEELMNMTFPPDQVQQLEEAIYKDEKTAPDGNGVIYIHFNKLSSVRDPRIVAQLLFKALRKDESQQCYVCLCLTGFDPSRIPNQTMLQTYAIMPPSTQNIKQYLIIEPPNEFAVFVKENQQLFTKPQRFEVIDSVAKLTRILGNTPTSIPPSTYESFSEAQAVYSVVLNGDPTKIRLHEHSLQIIGDNVEIAGHPFTPVRVIMADQIKDFEKSLGSKQHMDEFNLTITMKSGIVYSMRVPVSSPMYDAAYQLTLRSRTINNAIQSVNVNSSTLQWMMLNLAFINIIGPESSLSLKKAALDLIYAVFVSFQFSHNVSVDKIQYDILPNNLSKYVREISTDLASCNAENVNDFMSEFFNAAKYVKSKVLPTIFYFLVPWIKCFANQSDPPKNLISEFIEMYNNMKGSDQVCYPEYVWPSLCQNDFIIETLVDIIFERNESTFVEIPAQLAAIKPSFVSQSVCRKFTEILDNNDKDHIDFLRGVLTSMISLHMFDFESTGAVLIYNCTKSRLIFDTSILQKMSPILMNIIHELFRQSGSGIQFDFDFIIQSFVNTDGSEDFKTLKDTYKWTSSARCVAEIISAAINNLQNSSIKRKLFDMFSNDIKKRDTPLLCAQGIIYSAAFAVDPSSYANDLVQKLRDCEEILVTPIILGLSLINMTIELSAKLYFIGIALGARDNNAACGDLVVSALKQYSDHQGTTQGITQYINSSLVEYLETCTALPLQQQPSLSAAAILACYAKYGLTQALEKLATTKSDEQIISAFRVIKEPSKSEEISRLDYGANLVNLSAILLVFLKVGAPQVLIEFAINLFTEQPNGLGCFDAIGNKFGKQIFEVVNDARFTGLLLRNSRIKNEEYQLTSILNSLFFEMDNVIISKEQADHLVYNVFI</sequence>
<dbReference type="InParanoid" id="A2GDU5"/>
<dbReference type="VEuPathDB" id="TrichDB:TVAG_556880"/>
<dbReference type="eggNOG" id="KOG1826">
    <property type="taxonomic scope" value="Eukaryota"/>
</dbReference>
<dbReference type="PANTHER" id="PTHR10194:SF60">
    <property type="entry name" value="RAS GTPASE-ACTIVATING PROTEIN RASKOL"/>
    <property type="match status" value="1"/>
</dbReference>
<feature type="domain" description="Ras-GAP" evidence="2">
    <location>
        <begin position="64"/>
        <end position="264"/>
    </location>
</feature>
<evidence type="ECO:0000256" key="1">
    <source>
        <dbReference type="ARBA" id="ARBA00022468"/>
    </source>
</evidence>
<dbReference type="OrthoDB" id="28245at2759"/>
<organism evidence="3 4">
    <name type="scientific">Trichomonas vaginalis (strain ATCC PRA-98 / G3)</name>
    <dbReference type="NCBI Taxonomy" id="412133"/>
    <lineage>
        <taxon>Eukaryota</taxon>
        <taxon>Metamonada</taxon>
        <taxon>Parabasalia</taxon>
        <taxon>Trichomonadida</taxon>
        <taxon>Trichomonadidae</taxon>
        <taxon>Trichomonas</taxon>
    </lineage>
</organism>
<dbReference type="Proteomes" id="UP000001542">
    <property type="component" value="Unassembled WGS sequence"/>
</dbReference>
<dbReference type="PANTHER" id="PTHR10194">
    <property type="entry name" value="RAS GTPASE-ACTIVATING PROTEINS"/>
    <property type="match status" value="1"/>
</dbReference>
<dbReference type="GO" id="GO:0005096">
    <property type="term" value="F:GTPase activator activity"/>
    <property type="evidence" value="ECO:0000318"/>
    <property type="project" value="GO_Central"/>
</dbReference>
<dbReference type="PROSITE" id="PS50018">
    <property type="entry name" value="RAS_GTPASE_ACTIV_2"/>
    <property type="match status" value="1"/>
</dbReference>